<dbReference type="EMBL" id="JAPTSV010000006">
    <property type="protein sequence ID" value="KAJ1527288.1"/>
    <property type="molecule type" value="Genomic_DNA"/>
</dbReference>
<comment type="caution">
    <text evidence="5">The sequence shown here is derived from an EMBL/GenBank/DDBJ whole genome shotgun (WGS) entry which is preliminary data.</text>
</comment>
<reference evidence="5" key="1">
    <citation type="submission" date="2022-12" db="EMBL/GenBank/DDBJ databases">
        <title>Chromosome-level genome assembly of the bean flower thrips Megalurothrips usitatus.</title>
        <authorList>
            <person name="Ma L."/>
            <person name="Liu Q."/>
            <person name="Li H."/>
            <person name="Cai W."/>
        </authorList>
    </citation>
    <scope>NUCLEOTIDE SEQUENCE</scope>
    <source>
        <strain evidence="5">Cailab_2022a</strain>
    </source>
</reference>
<dbReference type="InterPro" id="IPR018170">
    <property type="entry name" value="Aldo/ket_reductase_CS"/>
</dbReference>
<dbReference type="GO" id="GO:0004000">
    <property type="term" value="F:adenosine deaminase activity"/>
    <property type="evidence" value="ECO:0007669"/>
    <property type="project" value="InterPro"/>
</dbReference>
<organism evidence="5 6">
    <name type="scientific">Megalurothrips usitatus</name>
    <name type="common">bean blossom thrips</name>
    <dbReference type="NCBI Taxonomy" id="439358"/>
    <lineage>
        <taxon>Eukaryota</taxon>
        <taxon>Metazoa</taxon>
        <taxon>Ecdysozoa</taxon>
        <taxon>Arthropoda</taxon>
        <taxon>Hexapoda</taxon>
        <taxon>Insecta</taxon>
        <taxon>Pterygota</taxon>
        <taxon>Neoptera</taxon>
        <taxon>Paraneoptera</taxon>
        <taxon>Thysanoptera</taxon>
        <taxon>Terebrantia</taxon>
        <taxon>Thripoidea</taxon>
        <taxon>Thripidae</taxon>
        <taxon>Megalurothrips</taxon>
    </lineage>
</organism>
<dbReference type="GO" id="GO:0006396">
    <property type="term" value="P:RNA processing"/>
    <property type="evidence" value="ECO:0007669"/>
    <property type="project" value="InterPro"/>
</dbReference>
<dbReference type="Pfam" id="PF02137">
    <property type="entry name" value="A_deamin"/>
    <property type="match status" value="1"/>
</dbReference>
<dbReference type="InterPro" id="IPR023210">
    <property type="entry name" value="NADP_OxRdtase_dom"/>
</dbReference>
<dbReference type="AlphaFoldDB" id="A0AAV7XS92"/>
<evidence type="ECO:0000256" key="3">
    <source>
        <dbReference type="ARBA" id="ARBA00023002"/>
    </source>
</evidence>
<keyword evidence="2" id="KW-0521">NADP</keyword>
<dbReference type="GO" id="GO:0003723">
    <property type="term" value="F:RNA binding"/>
    <property type="evidence" value="ECO:0007669"/>
    <property type="project" value="InterPro"/>
</dbReference>
<dbReference type="SUPFAM" id="SSF51430">
    <property type="entry name" value="NAD(P)-linked oxidoreductase"/>
    <property type="match status" value="1"/>
</dbReference>
<evidence type="ECO:0000313" key="6">
    <source>
        <dbReference type="Proteomes" id="UP001075354"/>
    </source>
</evidence>
<dbReference type="PANTHER" id="PTHR43827:SF3">
    <property type="entry name" value="NADP-DEPENDENT OXIDOREDUCTASE DOMAIN-CONTAINING PROTEIN"/>
    <property type="match status" value="1"/>
</dbReference>
<dbReference type="InterPro" id="IPR002466">
    <property type="entry name" value="A_deamin"/>
</dbReference>
<keyword evidence="6" id="KW-1185">Reference proteome</keyword>
<evidence type="ECO:0000259" key="4">
    <source>
        <dbReference type="PROSITE" id="PS50141"/>
    </source>
</evidence>
<dbReference type="PANTHER" id="PTHR43827">
    <property type="entry name" value="2,5-DIKETO-D-GLUCONIC ACID REDUCTASE"/>
    <property type="match status" value="1"/>
</dbReference>
<name>A0AAV7XS92_9NEOP</name>
<comment type="similarity">
    <text evidence="1">Belongs to the aldo/keto reductase family.</text>
</comment>
<gene>
    <name evidence="5" type="ORF">ONE63_008808</name>
</gene>
<dbReference type="CDD" id="cd19136">
    <property type="entry name" value="AKR_DrGR-like"/>
    <property type="match status" value="1"/>
</dbReference>
<dbReference type="InterPro" id="IPR020471">
    <property type="entry name" value="AKR"/>
</dbReference>
<evidence type="ECO:0000256" key="2">
    <source>
        <dbReference type="ARBA" id="ARBA00022857"/>
    </source>
</evidence>
<dbReference type="Pfam" id="PF00248">
    <property type="entry name" value="Aldo_ket_red"/>
    <property type="match status" value="1"/>
</dbReference>
<dbReference type="PROSITE" id="PS50141">
    <property type="entry name" value="A_DEAMIN_EDITASE"/>
    <property type="match status" value="1"/>
</dbReference>
<dbReference type="SMART" id="SM00552">
    <property type="entry name" value="ADEAMc"/>
    <property type="match status" value="1"/>
</dbReference>
<dbReference type="InterPro" id="IPR036812">
    <property type="entry name" value="NAD(P)_OxRdtase_dom_sf"/>
</dbReference>
<dbReference type="PROSITE" id="PS00798">
    <property type="entry name" value="ALDOKETO_REDUCTASE_1"/>
    <property type="match status" value="1"/>
</dbReference>
<dbReference type="FunFam" id="3.20.20.100:FF:000002">
    <property type="entry name" value="2,5-diketo-D-gluconic acid reductase A"/>
    <property type="match status" value="1"/>
</dbReference>
<sequence>MAASLVCELNTGQVMPMVGFGTFRIRGGSVIHSVIDGALRAGYRSIDTAAVYQNEADIGSALKELLPHYNLKREDIFLTSKLAPEDHHPDRVERAVLKSISQLGTSYLDLFLVHWPGTSGISAGHSDNARLRREAWSQLVVLHKKGILKAIGVSNFTIRHIDELLINCEGVKPAVNQVELHPHFPQRELLDHCRKQGILVQAYSSFGGTNNKNLLSDPTIVEVAKSCGRQPAQVLLRWALQQGIGVIPKAVTPEHIKNNFDLDFVLSDLHMTKINSITKVQNAELSKGEPPCKCLVNSARDLFHIDQCFADSVVKVSHDFYSSLPKAGKPQSGQEWTLLACIVEATAGSINDNSNQKLKVVALGTGTKCIGQGKMSKEGDIVNDSHAEVIARRAFLRYLYHNIDLAQKEDESSIFIFLPVCGHFRLKPKVSFHFYTSHTPCGDASIFPKAEDVDVGDCVSPCNDVLQEQERCQMPSSYNFSEFKTEEKNVKRNHDNLCRNDFDELVTVKKQKVDIHRTGAKCVPGESKQDPRAPGLGYHILGAIRTKPGRGDPTLSVSCSDKLMRWNSVGIQV</sequence>
<accession>A0AAV7XS92</accession>
<dbReference type="PRINTS" id="PR00069">
    <property type="entry name" value="ALDKETRDTASE"/>
</dbReference>
<proteinExistence type="inferred from homology"/>
<evidence type="ECO:0000256" key="1">
    <source>
        <dbReference type="ARBA" id="ARBA00007905"/>
    </source>
</evidence>
<evidence type="ECO:0000313" key="5">
    <source>
        <dbReference type="EMBL" id="KAJ1527288.1"/>
    </source>
</evidence>
<feature type="domain" description="A to I editase" evidence="4">
    <location>
        <begin position="362"/>
        <end position="573"/>
    </location>
</feature>
<protein>
    <recommendedName>
        <fullName evidence="4">A to I editase domain-containing protein</fullName>
    </recommendedName>
</protein>
<dbReference type="Proteomes" id="UP001075354">
    <property type="component" value="Chromosome 6"/>
</dbReference>
<dbReference type="Gene3D" id="3.20.20.100">
    <property type="entry name" value="NADP-dependent oxidoreductase domain"/>
    <property type="match status" value="1"/>
</dbReference>
<dbReference type="GO" id="GO:0016616">
    <property type="term" value="F:oxidoreductase activity, acting on the CH-OH group of donors, NAD or NADP as acceptor"/>
    <property type="evidence" value="ECO:0007669"/>
    <property type="project" value="UniProtKB-ARBA"/>
</dbReference>
<keyword evidence="3" id="KW-0560">Oxidoreductase</keyword>